<evidence type="ECO:0000313" key="3">
    <source>
        <dbReference type="Proteomes" id="UP000325957"/>
    </source>
</evidence>
<comment type="caution">
    <text evidence="2">The sequence shown here is derived from an EMBL/GenBank/DDBJ whole genome shotgun (WGS) entry which is preliminary data.</text>
</comment>
<feature type="domain" description="Methyltransferase" evidence="1">
    <location>
        <begin position="65"/>
        <end position="155"/>
    </location>
</feature>
<evidence type="ECO:0000259" key="1">
    <source>
        <dbReference type="Pfam" id="PF13649"/>
    </source>
</evidence>
<dbReference type="EMBL" id="SZWF01000004">
    <property type="protein sequence ID" value="KAA9394866.1"/>
    <property type="molecule type" value="Genomic_DNA"/>
</dbReference>
<dbReference type="InterPro" id="IPR050508">
    <property type="entry name" value="Methyltransf_Superfamily"/>
</dbReference>
<name>A0A5J5L1C3_9MICC</name>
<evidence type="ECO:0000313" key="2">
    <source>
        <dbReference type="EMBL" id="KAA9394866.1"/>
    </source>
</evidence>
<dbReference type="PANTHER" id="PTHR42912">
    <property type="entry name" value="METHYLTRANSFERASE"/>
    <property type="match status" value="1"/>
</dbReference>
<dbReference type="GO" id="GO:0032259">
    <property type="term" value="P:methylation"/>
    <property type="evidence" value="ECO:0007669"/>
    <property type="project" value="UniProtKB-KW"/>
</dbReference>
<proteinExistence type="predicted"/>
<dbReference type="Gene3D" id="3.40.50.150">
    <property type="entry name" value="Vaccinia Virus protein VP39"/>
    <property type="match status" value="1"/>
</dbReference>
<organism evidence="2 3">
    <name type="scientific">Kocuria coralli</name>
    <dbReference type="NCBI Taxonomy" id="1461025"/>
    <lineage>
        <taxon>Bacteria</taxon>
        <taxon>Bacillati</taxon>
        <taxon>Actinomycetota</taxon>
        <taxon>Actinomycetes</taxon>
        <taxon>Micrococcales</taxon>
        <taxon>Micrococcaceae</taxon>
        <taxon>Kocuria</taxon>
    </lineage>
</organism>
<gene>
    <name evidence="2" type="ORF">FCK90_04875</name>
</gene>
<dbReference type="AlphaFoldDB" id="A0A5J5L1C3"/>
<dbReference type="Pfam" id="PF13649">
    <property type="entry name" value="Methyltransf_25"/>
    <property type="match status" value="1"/>
</dbReference>
<protein>
    <submittedName>
        <fullName evidence="2">Methyltransferase domain-containing protein</fullName>
    </submittedName>
</protein>
<dbReference type="InterPro" id="IPR029063">
    <property type="entry name" value="SAM-dependent_MTases_sf"/>
</dbReference>
<reference evidence="2 3" key="1">
    <citation type="submission" date="2019-05" db="EMBL/GenBank/DDBJ databases">
        <title>Kocuria coralli sp. nov., a novel actinobacterium isolated from coral reef seawater.</title>
        <authorList>
            <person name="Li J."/>
        </authorList>
    </citation>
    <scope>NUCLEOTIDE SEQUENCE [LARGE SCALE GENOMIC DNA]</scope>
    <source>
        <strain evidence="2 3">SCSIO 13007</strain>
    </source>
</reference>
<dbReference type="SUPFAM" id="SSF53335">
    <property type="entry name" value="S-adenosyl-L-methionine-dependent methyltransferases"/>
    <property type="match status" value="1"/>
</dbReference>
<dbReference type="GO" id="GO:0008168">
    <property type="term" value="F:methyltransferase activity"/>
    <property type="evidence" value="ECO:0007669"/>
    <property type="project" value="UniProtKB-KW"/>
</dbReference>
<dbReference type="CDD" id="cd02440">
    <property type="entry name" value="AdoMet_MTases"/>
    <property type="match status" value="1"/>
</dbReference>
<dbReference type="InterPro" id="IPR041698">
    <property type="entry name" value="Methyltransf_25"/>
</dbReference>
<keyword evidence="3" id="KW-1185">Reference proteome</keyword>
<sequence>MTGHGDDGHGHSGGMSHHERVRAVYDDAAPAYDALLPDLRVEQPVDRAMIGAFCDEVLATSDHRVLDAGCGNGRMIQELRSRGVSPQGVDLSSGMIGQARRREPEIDFRVADLRHLPYADASFGGVIAWYSLIHYDYPELAEALTELARVTAPGGILLTGFQSGAGAREIVNAYGTSGTMTAWLHPPQELGSIAERSGWTTTATTLRAPVMEPYGQGFVLARRAG</sequence>
<keyword evidence="2" id="KW-0808">Transferase</keyword>
<dbReference type="Proteomes" id="UP000325957">
    <property type="component" value="Unassembled WGS sequence"/>
</dbReference>
<accession>A0A5J5L1C3</accession>
<dbReference type="OrthoDB" id="9805171at2"/>
<keyword evidence="2" id="KW-0489">Methyltransferase</keyword>